<keyword evidence="4 5" id="KW-0326">Glycosidase</keyword>
<reference evidence="8 9" key="1">
    <citation type="journal article" date="2011" name="J. Bacteriol.">
        <title>Genome sequence of the verrucomicrobium Opitutus terrae PB90-1, an abundant inhabitant of rice paddy soil ecosystems.</title>
        <authorList>
            <person name="van Passel M.W."/>
            <person name="Kant R."/>
            <person name="Palva A."/>
            <person name="Copeland A."/>
            <person name="Lucas S."/>
            <person name="Lapidus A."/>
            <person name="Glavina del Rio T."/>
            <person name="Pitluck S."/>
            <person name="Goltsman E."/>
            <person name="Clum A."/>
            <person name="Sun H."/>
            <person name="Schmutz J."/>
            <person name="Larimer F.W."/>
            <person name="Land M.L."/>
            <person name="Hauser L."/>
            <person name="Kyrpides N."/>
            <person name="Mikhailova N."/>
            <person name="Richardson P.P."/>
            <person name="Janssen P.H."/>
            <person name="de Vos W.M."/>
            <person name="Smidt H."/>
        </authorList>
    </citation>
    <scope>NUCLEOTIDE SEQUENCE [LARGE SCALE GENOMIC DNA]</scope>
    <source>
        <strain evidence="9">DSM 11246 / JCM 15787 / PB90-1</strain>
    </source>
</reference>
<dbReference type="HOGENOM" id="CLU_013093_5_0_0"/>
<feature type="chain" id="PRO_5002774495" description="Alpha-galactosidase" evidence="6">
    <location>
        <begin position="19"/>
        <end position="587"/>
    </location>
</feature>
<dbReference type="InterPro" id="IPR013780">
    <property type="entry name" value="Glyco_hydro_b"/>
</dbReference>
<dbReference type="AlphaFoldDB" id="B1ZRW9"/>
<dbReference type="Gene3D" id="3.20.20.70">
    <property type="entry name" value="Aldolase class I"/>
    <property type="match status" value="1"/>
</dbReference>
<dbReference type="Pfam" id="PF17801">
    <property type="entry name" value="Melibiase_C"/>
    <property type="match status" value="1"/>
</dbReference>
<dbReference type="PANTHER" id="PTHR11452">
    <property type="entry name" value="ALPHA-GALACTOSIDASE/ALPHA-N-ACETYLGALACTOSAMINIDASE"/>
    <property type="match status" value="1"/>
</dbReference>
<comment type="catalytic activity">
    <reaction evidence="5">
        <text>Hydrolysis of terminal, non-reducing alpha-D-galactose residues in alpha-D-galactosides, including galactose oligosaccharides, galactomannans and galactolipids.</text>
        <dbReference type="EC" id="3.2.1.22"/>
    </reaction>
</comment>
<dbReference type="STRING" id="452637.Oter_1363"/>
<feature type="signal peptide" evidence="6">
    <location>
        <begin position="1"/>
        <end position="18"/>
    </location>
</feature>
<dbReference type="CAZy" id="GH27">
    <property type="family name" value="Glycoside Hydrolase Family 27"/>
</dbReference>
<comment type="similarity">
    <text evidence="1 5">Belongs to the glycosyl hydrolase 27 family.</text>
</comment>
<dbReference type="SUPFAM" id="SSF51011">
    <property type="entry name" value="Glycosyl hydrolase domain"/>
    <property type="match status" value="1"/>
</dbReference>
<evidence type="ECO:0000256" key="2">
    <source>
        <dbReference type="ARBA" id="ARBA00022729"/>
    </source>
</evidence>
<evidence type="ECO:0000259" key="7">
    <source>
        <dbReference type="Pfam" id="PF17801"/>
    </source>
</evidence>
<accession>B1ZRW9</accession>
<keyword evidence="9" id="KW-1185">Reference proteome</keyword>
<dbReference type="SUPFAM" id="SSF51445">
    <property type="entry name" value="(Trans)glycosidases"/>
    <property type="match status" value="1"/>
</dbReference>
<dbReference type="GO" id="GO:0005975">
    <property type="term" value="P:carbohydrate metabolic process"/>
    <property type="evidence" value="ECO:0007669"/>
    <property type="project" value="InterPro"/>
</dbReference>
<dbReference type="EC" id="3.2.1.22" evidence="5"/>
<dbReference type="CDD" id="cd14792">
    <property type="entry name" value="GH27"/>
    <property type="match status" value="1"/>
</dbReference>
<evidence type="ECO:0000256" key="5">
    <source>
        <dbReference type="RuleBase" id="RU361168"/>
    </source>
</evidence>
<keyword evidence="3 5" id="KW-0378">Hydrolase</keyword>
<dbReference type="InterPro" id="IPR002241">
    <property type="entry name" value="Glyco_hydro_27"/>
</dbReference>
<feature type="domain" description="Alpha galactosidase C-terminal" evidence="7">
    <location>
        <begin position="538"/>
        <end position="584"/>
    </location>
</feature>
<evidence type="ECO:0000256" key="1">
    <source>
        <dbReference type="ARBA" id="ARBA00009743"/>
    </source>
</evidence>
<dbReference type="PRINTS" id="PR00740">
    <property type="entry name" value="GLHYDRLASE27"/>
</dbReference>
<dbReference type="PANTHER" id="PTHR11452:SF42">
    <property type="entry name" value="ALPHA-GALACTOSIDASE"/>
    <property type="match status" value="1"/>
</dbReference>
<keyword evidence="2 6" id="KW-0732">Signal</keyword>
<dbReference type="InterPro" id="IPR017853">
    <property type="entry name" value="GH"/>
</dbReference>
<evidence type="ECO:0000256" key="6">
    <source>
        <dbReference type="SAM" id="SignalP"/>
    </source>
</evidence>
<evidence type="ECO:0000256" key="3">
    <source>
        <dbReference type="ARBA" id="ARBA00022801"/>
    </source>
</evidence>
<gene>
    <name evidence="8" type="ordered locus">Oter_1363</name>
</gene>
<dbReference type="Gene3D" id="2.60.40.1180">
    <property type="entry name" value="Golgi alpha-mannosidase II"/>
    <property type="match status" value="1"/>
</dbReference>
<evidence type="ECO:0000256" key="4">
    <source>
        <dbReference type="ARBA" id="ARBA00023295"/>
    </source>
</evidence>
<dbReference type="KEGG" id="ote:Oter_1363"/>
<protein>
    <recommendedName>
        <fullName evidence="5">Alpha-galactosidase</fullName>
        <ecNumber evidence="5">3.2.1.22</ecNumber>
    </recommendedName>
    <alternativeName>
        <fullName evidence="5">Melibiase</fullName>
    </alternativeName>
</protein>
<keyword evidence="5" id="KW-1015">Disulfide bond</keyword>
<evidence type="ECO:0000313" key="8">
    <source>
        <dbReference type="EMBL" id="ACB74648.1"/>
    </source>
</evidence>
<dbReference type="OrthoDB" id="9807519at2"/>
<dbReference type="Pfam" id="PF16499">
    <property type="entry name" value="Melibiase_2"/>
    <property type="match status" value="2"/>
</dbReference>
<dbReference type="RefSeq" id="WP_012374186.1">
    <property type="nucleotide sequence ID" value="NC_010571.1"/>
</dbReference>
<sequence>MKLITLLLPLTLASAVHAGAPAFRSWAPTPPMGWNSWDNFATTITEEQTKQQADFMAAQLKSHGWQYVVVDIQWYEPGAKSHAYRSDATLTMDEFGRLTPALNRFPSAAEGAGFKPLADYIHSLGLKMGIHLMRGIPRQAVERNLPVKGTSVRAQDIANRASICPWNPDMFGVDLTKPGAQEYYDSVFALIAAWGVDYVKVDDISRPYHEHESEIEAIRRAIDRTGRPIVLSLSPGETALTAAAHVRDHANLWRISDDFWDRWLALRDQFGRLAAWNPHRVTGAWPDADMLPLGVLNLGTRITRFTPDEQRTLMTLWSIARSPLMHGGDLTKTDDFTLSLLTNDEVLAVNQQSENNRPLFDRDQLIAWVADVPGSADKYLAVFNTRDRVRRTPANARYVSPSVRSGAGAAVDADVTGGTKLFLSAEPAETSGEWNRILWRAPRLVFADGKEQPLTELTWAHADAAWDSTAVKKDAAGQPIGIGAEIPAFVEFALPRDAVRFRAQASVESNGRGHEPGPVRFLVVVATPENESKAAGLPVAVSLSELGLPQGTHVRDLWAHRDLGTVEREFAPEIPFHGAGLYRLSPR</sequence>
<dbReference type="EMBL" id="CP001032">
    <property type="protein sequence ID" value="ACB74648.1"/>
    <property type="molecule type" value="Genomic_DNA"/>
</dbReference>
<dbReference type="eggNOG" id="COG1501">
    <property type="taxonomic scope" value="Bacteria"/>
</dbReference>
<name>B1ZRW9_OPITP</name>
<dbReference type="Proteomes" id="UP000007013">
    <property type="component" value="Chromosome"/>
</dbReference>
<organism evidence="8 9">
    <name type="scientific">Opitutus terrae (strain DSM 11246 / JCM 15787 / PB90-1)</name>
    <dbReference type="NCBI Taxonomy" id="452637"/>
    <lineage>
        <taxon>Bacteria</taxon>
        <taxon>Pseudomonadati</taxon>
        <taxon>Verrucomicrobiota</taxon>
        <taxon>Opitutia</taxon>
        <taxon>Opitutales</taxon>
        <taxon>Opitutaceae</taxon>
        <taxon>Opitutus</taxon>
    </lineage>
</organism>
<dbReference type="InterPro" id="IPR013785">
    <property type="entry name" value="Aldolase_TIM"/>
</dbReference>
<dbReference type="GO" id="GO:0004557">
    <property type="term" value="F:alpha-galactosidase activity"/>
    <property type="evidence" value="ECO:0007669"/>
    <property type="project" value="UniProtKB-EC"/>
</dbReference>
<evidence type="ECO:0000313" key="9">
    <source>
        <dbReference type="Proteomes" id="UP000007013"/>
    </source>
</evidence>
<dbReference type="InterPro" id="IPR041233">
    <property type="entry name" value="Melibiase_C"/>
</dbReference>
<proteinExistence type="inferred from homology"/>